<name>A0A075WCL8_ARCFL</name>
<dbReference type="Gene3D" id="3.60.15.10">
    <property type="entry name" value="Ribonuclease Z/Hydroxyacylglutathione hydrolase-like"/>
    <property type="match status" value="1"/>
</dbReference>
<dbReference type="NCBIfam" id="NF001911">
    <property type="entry name" value="PRK00685.1"/>
    <property type="match status" value="1"/>
</dbReference>
<dbReference type="PANTHER" id="PTHR43546">
    <property type="entry name" value="UPF0173 METAL-DEPENDENT HYDROLASE MJ1163-RELATED"/>
    <property type="match status" value="1"/>
</dbReference>
<dbReference type="KEGG" id="afg:AFULGI_00013640"/>
<protein>
    <recommendedName>
        <fullName evidence="2">UPF0173 metal-dependent hydrolase AFULGI_00013640</fullName>
    </recommendedName>
</protein>
<evidence type="ECO:0000313" key="5">
    <source>
        <dbReference type="Proteomes" id="UP000028501"/>
    </source>
</evidence>
<comment type="similarity">
    <text evidence="2">Belongs to the UPF0173 family.</text>
</comment>
<dbReference type="SMART" id="SM00849">
    <property type="entry name" value="Lactamase_B"/>
    <property type="match status" value="1"/>
</dbReference>
<dbReference type="SUPFAM" id="SSF56281">
    <property type="entry name" value="Metallo-hydrolase/oxidoreductase"/>
    <property type="match status" value="1"/>
</dbReference>
<feature type="domain" description="Metallo-beta-lactamase" evidence="3">
    <location>
        <begin position="7"/>
        <end position="191"/>
    </location>
</feature>
<sequence length="231" mass="25277">MKITWLGHAAFLLEGSMKVLIDPFLTGNPNAPVKPEEVKADYILVTHGHGDHLGDAVEIAKRNNAPIICIHELSRILSRYDVETMGMNMGGTARTGSIAVTMVPAWHSADLEDEQGNIISAGLPAGFIVSMDGVRVYHTGDTDVFLDMQLIGELHRPDVMLLPIGDYYTMGIAGAVKALELVKPKVAIPMHYNTFPLVEKDPEDFRKAVKAKGLDVEVVILKPGESYEFNK</sequence>
<dbReference type="SMR" id="A0A075WCL8"/>
<dbReference type="HOGENOM" id="CLU_070010_4_0_2"/>
<dbReference type="GeneID" id="24794868"/>
<gene>
    <name evidence="4" type="ORF">AFULGI_00013640</name>
</gene>
<evidence type="ECO:0000313" key="4">
    <source>
        <dbReference type="EMBL" id="AIG98135.1"/>
    </source>
</evidence>
<dbReference type="InterPro" id="IPR022877">
    <property type="entry name" value="UPF0173"/>
</dbReference>
<dbReference type="AlphaFoldDB" id="A0A075WCL8"/>
<dbReference type="InterPro" id="IPR050114">
    <property type="entry name" value="UPF0173_UPF0282_UlaG_hydrolase"/>
</dbReference>
<dbReference type="InterPro" id="IPR036866">
    <property type="entry name" value="RibonucZ/Hydroxyglut_hydro"/>
</dbReference>
<proteinExistence type="inferred from homology"/>
<reference evidence="4 5" key="1">
    <citation type="submission" date="2013-07" db="EMBL/GenBank/DDBJ databases">
        <title>Genome of Archaeoglobus fulgidus.</title>
        <authorList>
            <person name="Fiebig A."/>
            <person name="Birkeland N.-K."/>
        </authorList>
    </citation>
    <scope>NUCLEOTIDE SEQUENCE [LARGE SCALE GENOMIC DNA]</scope>
    <source>
        <strain evidence="4 5">DSM 8774</strain>
    </source>
</reference>
<organism evidence="4 5">
    <name type="scientific">Archaeoglobus fulgidus DSM 8774</name>
    <dbReference type="NCBI Taxonomy" id="1344584"/>
    <lineage>
        <taxon>Archaea</taxon>
        <taxon>Methanobacteriati</taxon>
        <taxon>Methanobacteriota</taxon>
        <taxon>Archaeoglobi</taxon>
        <taxon>Archaeoglobales</taxon>
        <taxon>Archaeoglobaceae</taxon>
        <taxon>Archaeoglobus</taxon>
    </lineage>
</organism>
<dbReference type="EMBL" id="CP006577">
    <property type="protein sequence ID" value="AIG98135.1"/>
    <property type="molecule type" value="Genomic_DNA"/>
</dbReference>
<evidence type="ECO:0000256" key="1">
    <source>
        <dbReference type="ARBA" id="ARBA00022801"/>
    </source>
</evidence>
<evidence type="ECO:0000259" key="3">
    <source>
        <dbReference type="SMART" id="SM00849"/>
    </source>
</evidence>
<dbReference type="PANTHER" id="PTHR43546:SF3">
    <property type="entry name" value="UPF0173 METAL-DEPENDENT HYDROLASE MJ1163"/>
    <property type="match status" value="1"/>
</dbReference>
<dbReference type="HAMAP" id="MF_00457">
    <property type="entry name" value="UPF0173"/>
    <property type="match status" value="1"/>
</dbReference>
<dbReference type="Pfam" id="PF13483">
    <property type="entry name" value="Lactamase_B_3"/>
    <property type="match status" value="1"/>
</dbReference>
<dbReference type="GO" id="GO:0016787">
    <property type="term" value="F:hydrolase activity"/>
    <property type="evidence" value="ECO:0007669"/>
    <property type="project" value="UniProtKB-UniRule"/>
</dbReference>
<dbReference type="RefSeq" id="WP_010878760.1">
    <property type="nucleotide sequence ID" value="NZ_CP006577.1"/>
</dbReference>
<dbReference type="Proteomes" id="UP000028501">
    <property type="component" value="Chromosome"/>
</dbReference>
<accession>A0A075WCL8</accession>
<dbReference type="InterPro" id="IPR001279">
    <property type="entry name" value="Metallo-B-lactamas"/>
</dbReference>
<keyword evidence="1 2" id="KW-0378">Hydrolase</keyword>
<evidence type="ECO:0000256" key="2">
    <source>
        <dbReference type="HAMAP-Rule" id="MF_00457"/>
    </source>
</evidence>